<dbReference type="STRING" id="364200.SAMN04488515_2915"/>
<dbReference type="CDD" id="cd00761">
    <property type="entry name" value="Glyco_tranf_GTA_type"/>
    <property type="match status" value="1"/>
</dbReference>
<proteinExistence type="predicted"/>
<organism evidence="2 3">
    <name type="scientific">Cognatiyoonia koreensis</name>
    <dbReference type="NCBI Taxonomy" id="364200"/>
    <lineage>
        <taxon>Bacteria</taxon>
        <taxon>Pseudomonadati</taxon>
        <taxon>Pseudomonadota</taxon>
        <taxon>Alphaproteobacteria</taxon>
        <taxon>Rhodobacterales</taxon>
        <taxon>Paracoccaceae</taxon>
        <taxon>Cognatiyoonia</taxon>
    </lineage>
</organism>
<keyword evidence="3" id="KW-1185">Reference proteome</keyword>
<dbReference type="PANTHER" id="PTHR43685:SF2">
    <property type="entry name" value="GLYCOSYLTRANSFERASE 2-LIKE DOMAIN-CONTAINING PROTEIN"/>
    <property type="match status" value="1"/>
</dbReference>
<accession>A0A1I0RLX3</accession>
<protein>
    <submittedName>
        <fullName evidence="2">Glycosyltransferase, GT2 family</fullName>
    </submittedName>
</protein>
<keyword evidence="2" id="KW-0808">Transferase</keyword>
<reference evidence="2 3" key="1">
    <citation type="submission" date="2016-10" db="EMBL/GenBank/DDBJ databases">
        <authorList>
            <person name="de Groot N.N."/>
        </authorList>
    </citation>
    <scope>NUCLEOTIDE SEQUENCE [LARGE SCALE GENOMIC DNA]</scope>
    <source>
        <strain evidence="2 3">DSM 17925</strain>
    </source>
</reference>
<evidence type="ECO:0000259" key="1">
    <source>
        <dbReference type="Pfam" id="PF00535"/>
    </source>
</evidence>
<dbReference type="Gene3D" id="3.90.550.10">
    <property type="entry name" value="Spore Coat Polysaccharide Biosynthesis Protein SpsA, Chain A"/>
    <property type="match status" value="1"/>
</dbReference>
<dbReference type="InterPro" id="IPR050834">
    <property type="entry name" value="Glycosyltransf_2"/>
</dbReference>
<dbReference type="PANTHER" id="PTHR43685">
    <property type="entry name" value="GLYCOSYLTRANSFERASE"/>
    <property type="match status" value="1"/>
</dbReference>
<dbReference type="SUPFAM" id="SSF53448">
    <property type="entry name" value="Nucleotide-diphospho-sugar transferases"/>
    <property type="match status" value="1"/>
</dbReference>
<dbReference type="InterPro" id="IPR029044">
    <property type="entry name" value="Nucleotide-diphossugar_trans"/>
</dbReference>
<sequence length="292" mass="32025">MTAPLFSLILCTVASDRRVAEIERLLSSLMQQSCSDFEVVVVDQNDEFDLSILLAPFQDKLSIHHITSPKGLSRSRNRGMAVATGQFFAFPDDDCWYAPDVLSRVAAFFANNPSSAGLHGKGSDPQTGLDMARFDKRKMDMTRETAFEMSVSCAMFYRSGAIRDVGGFDETLGLGSGTRWRGCEDYDLPIRLVDLGHSIHYDPTLVIYHPCPAVSYDSATIARAKDQSPSFGYLLGKHGYAKRVALAKLGRPLGGVVLSMLSGKFGKARFHLAALIGRANGYLAGRRERTPD</sequence>
<dbReference type="InterPro" id="IPR001173">
    <property type="entry name" value="Glyco_trans_2-like"/>
</dbReference>
<gene>
    <name evidence="2" type="ORF">SAMN04488515_2915</name>
</gene>
<dbReference type="OrthoDB" id="5291101at2"/>
<dbReference type="EMBL" id="FOIZ01000002">
    <property type="protein sequence ID" value="SEW42066.1"/>
    <property type="molecule type" value="Genomic_DNA"/>
</dbReference>
<dbReference type="GO" id="GO:0016740">
    <property type="term" value="F:transferase activity"/>
    <property type="evidence" value="ECO:0007669"/>
    <property type="project" value="UniProtKB-KW"/>
</dbReference>
<feature type="domain" description="Glycosyltransferase 2-like" evidence="1">
    <location>
        <begin position="19"/>
        <end position="159"/>
    </location>
</feature>
<evidence type="ECO:0000313" key="3">
    <source>
        <dbReference type="Proteomes" id="UP000199167"/>
    </source>
</evidence>
<dbReference type="RefSeq" id="WP_089996253.1">
    <property type="nucleotide sequence ID" value="NZ_FOIZ01000002.1"/>
</dbReference>
<name>A0A1I0RLX3_9RHOB</name>
<dbReference type="Proteomes" id="UP000199167">
    <property type="component" value="Unassembled WGS sequence"/>
</dbReference>
<evidence type="ECO:0000313" key="2">
    <source>
        <dbReference type="EMBL" id="SEW42066.1"/>
    </source>
</evidence>
<dbReference type="AlphaFoldDB" id="A0A1I0RLX3"/>
<dbReference type="Pfam" id="PF00535">
    <property type="entry name" value="Glycos_transf_2"/>
    <property type="match status" value="1"/>
</dbReference>